<accession>A0A080Z701</accession>
<organism evidence="2 3">
    <name type="scientific">Phytophthora nicotianae P1976</name>
    <dbReference type="NCBI Taxonomy" id="1317066"/>
    <lineage>
        <taxon>Eukaryota</taxon>
        <taxon>Sar</taxon>
        <taxon>Stramenopiles</taxon>
        <taxon>Oomycota</taxon>
        <taxon>Peronosporomycetes</taxon>
        <taxon>Peronosporales</taxon>
        <taxon>Peronosporaceae</taxon>
        <taxon>Phytophthora</taxon>
    </lineage>
</organism>
<proteinExistence type="predicted"/>
<evidence type="ECO:0000256" key="1">
    <source>
        <dbReference type="SAM" id="MobiDB-lite"/>
    </source>
</evidence>
<reference evidence="2 3" key="1">
    <citation type="submission" date="2013-11" db="EMBL/GenBank/DDBJ databases">
        <title>The Genome Sequence of Phytophthora parasitica P1976.</title>
        <authorList>
            <consortium name="The Broad Institute Genomics Platform"/>
            <person name="Russ C."/>
            <person name="Tyler B."/>
            <person name="Panabieres F."/>
            <person name="Shan W."/>
            <person name="Tripathy S."/>
            <person name="Grunwald N."/>
            <person name="Machado M."/>
            <person name="Johnson C.S."/>
            <person name="Walker B."/>
            <person name="Young S."/>
            <person name="Zeng Q."/>
            <person name="Gargeya S."/>
            <person name="Fitzgerald M."/>
            <person name="Haas B."/>
            <person name="Abouelleil A."/>
            <person name="Allen A.W."/>
            <person name="Alvarado L."/>
            <person name="Arachchi H.M."/>
            <person name="Berlin A.M."/>
            <person name="Chapman S.B."/>
            <person name="Gainer-Dewar J."/>
            <person name="Goldberg J."/>
            <person name="Griggs A."/>
            <person name="Gujja S."/>
            <person name="Hansen M."/>
            <person name="Howarth C."/>
            <person name="Imamovic A."/>
            <person name="Ireland A."/>
            <person name="Larimer J."/>
            <person name="McCowan C."/>
            <person name="Murphy C."/>
            <person name="Pearson M."/>
            <person name="Poon T.W."/>
            <person name="Priest M."/>
            <person name="Roberts A."/>
            <person name="Saif S."/>
            <person name="Shea T."/>
            <person name="Sisk P."/>
            <person name="Sykes S."/>
            <person name="Wortman J."/>
            <person name="Nusbaum C."/>
            <person name="Birren B."/>
        </authorList>
    </citation>
    <scope>NUCLEOTIDE SEQUENCE [LARGE SCALE GENOMIC DNA]</scope>
    <source>
        <strain evidence="2 3">P1976</strain>
    </source>
</reference>
<feature type="region of interest" description="Disordered" evidence="1">
    <location>
        <begin position="33"/>
        <end position="52"/>
    </location>
</feature>
<sequence>RPHQNPRIRDKPQTAQNLHHQWDDHKIDACDRSTLGIGGQNQQIRRNLHTEP</sequence>
<feature type="region of interest" description="Disordered" evidence="1">
    <location>
        <begin position="1"/>
        <end position="20"/>
    </location>
</feature>
<name>A0A080Z701_PHYNI</name>
<evidence type="ECO:0000313" key="2">
    <source>
        <dbReference type="EMBL" id="ETO62412.1"/>
    </source>
</evidence>
<evidence type="ECO:0000313" key="3">
    <source>
        <dbReference type="Proteomes" id="UP000028582"/>
    </source>
</evidence>
<feature type="non-terminal residue" evidence="2">
    <location>
        <position position="1"/>
    </location>
</feature>
<dbReference type="Proteomes" id="UP000028582">
    <property type="component" value="Unassembled WGS sequence"/>
</dbReference>
<gene>
    <name evidence="2" type="ORF">F444_19673</name>
</gene>
<protein>
    <submittedName>
        <fullName evidence="2">Uncharacterized protein</fullName>
    </submittedName>
</protein>
<comment type="caution">
    <text evidence="2">The sequence shown here is derived from an EMBL/GenBank/DDBJ whole genome shotgun (WGS) entry which is preliminary data.</text>
</comment>
<dbReference type="EMBL" id="ANJA01003599">
    <property type="protein sequence ID" value="ETO62412.1"/>
    <property type="molecule type" value="Genomic_DNA"/>
</dbReference>
<dbReference type="AlphaFoldDB" id="A0A080Z701"/>